<sequence>MEKSKKNEDMIFKDIKSLQPVVDVINEASKTLGDPTRTIKDSPLIDVLSNALGAGSGAGVSFLALYGLGITGLSAAGITTALATAGSIVGGGMAAGVLVLGALPVAGVALTGGLIAKNIKRKQLREIKKDLYDEAEDRLKKIEVELAKAENNSETSEDRLNLLKSLKITLGKILVDLQHDLMM</sequence>
<gene>
    <name evidence="3" type="ORF">DXA38_16600</name>
</gene>
<dbReference type="RefSeq" id="WP_117444149.1">
    <property type="nucleotide sequence ID" value="NZ_JAJFEN010000010.1"/>
</dbReference>
<dbReference type="EMBL" id="QVEV01000030">
    <property type="protein sequence ID" value="RGC12462.1"/>
    <property type="molecule type" value="Genomic_DNA"/>
</dbReference>
<protein>
    <submittedName>
        <fullName evidence="3">Uncharacterized protein</fullName>
    </submittedName>
</protein>
<keyword evidence="2" id="KW-1133">Transmembrane helix</keyword>
<dbReference type="OrthoDB" id="3196812at2"/>
<evidence type="ECO:0000313" key="3">
    <source>
        <dbReference type="EMBL" id="RGC12462.1"/>
    </source>
</evidence>
<evidence type="ECO:0000256" key="1">
    <source>
        <dbReference type="SAM" id="Coils"/>
    </source>
</evidence>
<organism evidence="3 4">
    <name type="scientific">Clostridium innocuum</name>
    <dbReference type="NCBI Taxonomy" id="1522"/>
    <lineage>
        <taxon>Bacteria</taxon>
        <taxon>Bacillati</taxon>
        <taxon>Bacillota</taxon>
        <taxon>Clostridia</taxon>
        <taxon>Eubacteriales</taxon>
        <taxon>Clostridiaceae</taxon>
        <taxon>Clostridium</taxon>
    </lineage>
</organism>
<comment type="caution">
    <text evidence="3">The sequence shown here is derived from an EMBL/GenBank/DDBJ whole genome shotgun (WGS) entry which is preliminary data.</text>
</comment>
<dbReference type="AlphaFoldDB" id="A0A3E2VP04"/>
<evidence type="ECO:0000313" key="4">
    <source>
        <dbReference type="Proteomes" id="UP000260025"/>
    </source>
</evidence>
<evidence type="ECO:0000256" key="2">
    <source>
        <dbReference type="SAM" id="Phobius"/>
    </source>
</evidence>
<feature type="transmembrane region" description="Helical" evidence="2">
    <location>
        <begin position="94"/>
        <end position="116"/>
    </location>
</feature>
<reference evidence="3 4" key="1">
    <citation type="submission" date="2018-08" db="EMBL/GenBank/DDBJ databases">
        <title>A genome reference for cultivated species of the human gut microbiota.</title>
        <authorList>
            <person name="Zou Y."/>
            <person name="Xue W."/>
            <person name="Luo G."/>
        </authorList>
    </citation>
    <scope>NUCLEOTIDE SEQUENCE [LARGE SCALE GENOMIC DNA]</scope>
    <source>
        <strain evidence="3 4">OF01-2LB</strain>
    </source>
</reference>
<feature type="transmembrane region" description="Helical" evidence="2">
    <location>
        <begin position="63"/>
        <end position="88"/>
    </location>
</feature>
<keyword evidence="1" id="KW-0175">Coiled coil</keyword>
<feature type="coiled-coil region" evidence="1">
    <location>
        <begin position="125"/>
        <end position="166"/>
    </location>
</feature>
<keyword evidence="2" id="KW-0472">Membrane</keyword>
<keyword evidence="2" id="KW-0812">Transmembrane</keyword>
<proteinExistence type="predicted"/>
<name>A0A3E2VP04_CLOIN</name>
<dbReference type="Proteomes" id="UP000260025">
    <property type="component" value="Unassembled WGS sequence"/>
</dbReference>
<accession>A0A3E2VP04</accession>